<protein>
    <recommendedName>
        <fullName evidence="3">Big-1 domain-containing protein</fullName>
    </recommendedName>
</protein>
<sequence>MNWTQNGVPVNQQIRLSTTKGILRPAGSTTGSQSIVVVPGTNVATLIDNGVVGDSVVTAAALSGAVSASVTASFASQQPGSFSIQVASNTITGSTGSAKVDAFVVDASPSRNPVQGATVSFFIVADPTGGSLDQATAVTDGAGRASVTFRPGSRPTSGTDAVVIGATVGSLGTATATLTVAGGPLFVSIGFGNTIIKPTDTEYQKVFNIRVTNSAGNAVSGAAVTVRLRPVSFRKGYLAFFTGAGASGVWDAGLATPTSLPESALPPGQFIERLGWYIECPNEDYTNDGILDGSKDYNLSGTLEPRQVASVFFSSSDGTPLGGGAATASGTTAADGSAYISVRYSQRFSPWATYEIQVSTAVGGSEGRAQLGYLLSGAASDFTNQQIPPAGAVSPFGTRLNSSATGSFVLPNAGATPNFTWPSMAEGCRQKD</sequence>
<organism evidence="1 2">
    <name type="scientific">Piscinibacterium candidicorallinum</name>
    <dbReference type="NCBI Taxonomy" id="1793872"/>
    <lineage>
        <taxon>Bacteria</taxon>
        <taxon>Pseudomonadati</taxon>
        <taxon>Pseudomonadota</taxon>
        <taxon>Betaproteobacteria</taxon>
        <taxon>Burkholderiales</taxon>
        <taxon>Piscinibacterium</taxon>
    </lineage>
</organism>
<gene>
    <name evidence="1" type="ORF">ACFOEN_07665</name>
</gene>
<dbReference type="RefSeq" id="WP_377302699.1">
    <property type="nucleotide sequence ID" value="NZ_CP180191.1"/>
</dbReference>
<evidence type="ECO:0000313" key="1">
    <source>
        <dbReference type="EMBL" id="MFC3147516.1"/>
    </source>
</evidence>
<reference evidence="2" key="1">
    <citation type="journal article" date="2019" name="Int. J. Syst. Evol. Microbiol.">
        <title>The Global Catalogue of Microorganisms (GCM) 10K type strain sequencing project: providing services to taxonomists for standard genome sequencing and annotation.</title>
        <authorList>
            <consortium name="The Broad Institute Genomics Platform"/>
            <consortium name="The Broad Institute Genome Sequencing Center for Infectious Disease"/>
            <person name="Wu L."/>
            <person name="Ma J."/>
        </authorList>
    </citation>
    <scope>NUCLEOTIDE SEQUENCE [LARGE SCALE GENOMIC DNA]</scope>
    <source>
        <strain evidence="2">KCTC 52168</strain>
    </source>
</reference>
<name>A0ABV7H4I2_9BURK</name>
<dbReference type="Proteomes" id="UP001595556">
    <property type="component" value="Unassembled WGS sequence"/>
</dbReference>
<evidence type="ECO:0000313" key="2">
    <source>
        <dbReference type="Proteomes" id="UP001595556"/>
    </source>
</evidence>
<evidence type="ECO:0008006" key="3">
    <source>
        <dbReference type="Google" id="ProtNLM"/>
    </source>
</evidence>
<dbReference type="EMBL" id="JBHRTI010000004">
    <property type="protein sequence ID" value="MFC3147516.1"/>
    <property type="molecule type" value="Genomic_DNA"/>
</dbReference>
<keyword evidence="2" id="KW-1185">Reference proteome</keyword>
<dbReference type="Gene3D" id="2.60.40.1120">
    <property type="entry name" value="Carboxypeptidase-like, regulatory domain"/>
    <property type="match status" value="1"/>
</dbReference>
<comment type="caution">
    <text evidence="1">The sequence shown here is derived from an EMBL/GenBank/DDBJ whole genome shotgun (WGS) entry which is preliminary data.</text>
</comment>
<accession>A0ABV7H4I2</accession>
<proteinExistence type="predicted"/>